<dbReference type="RefSeq" id="WP_058117758.1">
    <property type="nucleotide sequence ID" value="NZ_CP011307.1"/>
</dbReference>
<dbReference type="Gene3D" id="3.40.630.10">
    <property type="entry name" value="Zn peptidases"/>
    <property type="match status" value="1"/>
</dbReference>
<proteinExistence type="predicted"/>
<keyword evidence="2" id="KW-1185">Reference proteome</keyword>
<sequence length="269" mass="28119">MLVVIKGAGDLATGIACRLFRCGFALVMTETARPTTVRCTVAFSQAVYRGSAQVEDIPARLAAAPEEALALTGRGFVAVLVDPSGTSVEALRPDVVVDAVLAKRNLGTHLTDASCVVGVGPGFLPGRDCHAAVETQRGHDLGRVLWDQAPASNTGVPGEIGGYTVERLLRAPADGVFLPAARIGDLVEAGQPVGYVEGTPMRAQISGVLRGLLPDGTPVHTGMKAGDIDPRCRREHCFSVSDKARAVGGGVLEAILTQYHRKEGGTYVR</sequence>
<dbReference type="KEGG" id="ibu:IB211_01726"/>
<dbReference type="PATRIC" id="fig|1297617.4.peg.1773"/>
<dbReference type="Proteomes" id="UP000064844">
    <property type="component" value="Chromosome"/>
</dbReference>
<dbReference type="AlphaFoldDB" id="A0A0S2W463"/>
<evidence type="ECO:0000313" key="2">
    <source>
        <dbReference type="Proteomes" id="UP000064844"/>
    </source>
</evidence>
<reference evidence="1 2" key="1">
    <citation type="journal article" date="2015" name="Nat. Commun.">
        <title>Production of butyrate from lysine and the Amadori product fructoselysine by a human gut commensal.</title>
        <authorList>
            <person name="Bui T.P."/>
            <person name="Ritari J."/>
            <person name="Boeren S."/>
            <person name="de Waard P."/>
            <person name="Plugge C.M."/>
            <person name="de Vos W.M."/>
        </authorList>
    </citation>
    <scope>NUCLEOTIDE SEQUENCE [LARGE SCALE GENOMIC DNA]</scope>
    <source>
        <strain evidence="1 2">AF211</strain>
    </source>
</reference>
<reference evidence="2" key="2">
    <citation type="submission" date="2015-04" db="EMBL/GenBank/DDBJ databases">
        <title>A butyrogenic pathway from the amino acid lysine in a human gut commensal.</title>
        <authorList>
            <person name="de Vos W.M."/>
            <person name="Bui N.T.P."/>
            <person name="Plugge C.M."/>
            <person name="Ritari J."/>
        </authorList>
    </citation>
    <scope>NUCLEOTIDE SEQUENCE [LARGE SCALE GENOMIC DNA]</scope>
    <source>
        <strain evidence="2">AF211</strain>
    </source>
</reference>
<dbReference type="EMBL" id="CP011307">
    <property type="protein sequence ID" value="ALP94117.1"/>
    <property type="molecule type" value="Genomic_DNA"/>
</dbReference>
<dbReference type="eggNOG" id="COG3608">
    <property type="taxonomic scope" value="Bacteria"/>
</dbReference>
<dbReference type="STRING" id="1297617.IB211_01726"/>
<protein>
    <submittedName>
        <fullName evidence="1">Xanthine and CO dehydrogenases maturation factor, XdhC/CoxF family</fullName>
    </submittedName>
</protein>
<organism evidence="1 2">
    <name type="scientific">Intestinimonas butyriciproducens</name>
    <dbReference type="NCBI Taxonomy" id="1297617"/>
    <lineage>
        <taxon>Bacteria</taxon>
        <taxon>Bacillati</taxon>
        <taxon>Bacillota</taxon>
        <taxon>Clostridia</taxon>
        <taxon>Eubacteriales</taxon>
        <taxon>Intestinimonas</taxon>
    </lineage>
</organism>
<gene>
    <name evidence="1" type="ORF">IB211_01726</name>
</gene>
<name>A0A0S2W463_9FIRM</name>
<evidence type="ECO:0000313" key="1">
    <source>
        <dbReference type="EMBL" id="ALP94117.1"/>
    </source>
</evidence>
<dbReference type="InterPro" id="IPR017695">
    <property type="entry name" value="Se-dep_Mo_hydrolase_YqeB"/>
</dbReference>
<accession>A0A0S2W463</accession>
<dbReference type="NCBIfam" id="TIGR03309">
    <property type="entry name" value="matur_yqeB"/>
    <property type="match status" value="1"/>
</dbReference>